<proteinExistence type="predicted"/>
<dbReference type="EMBL" id="CP133762">
    <property type="protein sequence ID" value="WMX44020.1"/>
    <property type="molecule type" value="Genomic_DNA"/>
</dbReference>
<keyword evidence="1" id="KW-1133">Transmembrane helix</keyword>
<reference evidence="2 3" key="1">
    <citation type="submission" date="2023-09" db="EMBL/GenBank/DDBJ databases">
        <title>Complete genome of Streptomyces roseicoloratus T14.</title>
        <authorList>
            <person name="Bashizi T."/>
            <person name="Kim M.-J."/>
            <person name="Lee G."/>
            <person name="Tagele S.B."/>
            <person name="Shin J.-H."/>
        </authorList>
    </citation>
    <scope>NUCLEOTIDE SEQUENCE [LARGE SCALE GENOMIC DNA]</scope>
    <source>
        <strain evidence="2 3">T14</strain>
    </source>
</reference>
<gene>
    <name evidence="2" type="ORF">RGF97_02905</name>
</gene>
<feature type="transmembrane region" description="Helical" evidence="1">
    <location>
        <begin position="16"/>
        <end position="36"/>
    </location>
</feature>
<sequence>MTPVGLPTGIVQGGDVHRFITFITFFAFFAFFAFVARWSVAGRQGGGAAGDGVMG</sequence>
<dbReference type="RefSeq" id="WP_309547816.1">
    <property type="nucleotide sequence ID" value="NZ_CP133762.1"/>
</dbReference>
<evidence type="ECO:0000256" key="1">
    <source>
        <dbReference type="SAM" id="Phobius"/>
    </source>
</evidence>
<evidence type="ECO:0000313" key="3">
    <source>
        <dbReference type="Proteomes" id="UP001250858"/>
    </source>
</evidence>
<keyword evidence="3" id="KW-1185">Reference proteome</keyword>
<dbReference type="Proteomes" id="UP001250858">
    <property type="component" value="Chromosome"/>
</dbReference>
<name>A0ABY9RPA2_9ACTN</name>
<accession>A0ABY9RPA2</accession>
<protein>
    <submittedName>
        <fullName evidence="2">Uncharacterized protein</fullName>
    </submittedName>
</protein>
<keyword evidence="1" id="KW-0472">Membrane</keyword>
<keyword evidence="1" id="KW-0812">Transmembrane</keyword>
<organism evidence="2 3">
    <name type="scientific">Streptomyces roseicoloratus</name>
    <dbReference type="NCBI Taxonomy" id="2508722"/>
    <lineage>
        <taxon>Bacteria</taxon>
        <taxon>Bacillati</taxon>
        <taxon>Actinomycetota</taxon>
        <taxon>Actinomycetes</taxon>
        <taxon>Kitasatosporales</taxon>
        <taxon>Streptomycetaceae</taxon>
        <taxon>Streptomyces</taxon>
    </lineage>
</organism>
<evidence type="ECO:0000313" key="2">
    <source>
        <dbReference type="EMBL" id="WMX44020.1"/>
    </source>
</evidence>